<dbReference type="AlphaFoldDB" id="A0A915CV56"/>
<accession>A0A915CV56</accession>
<dbReference type="InterPro" id="IPR050274">
    <property type="entry name" value="Nuclear_hormone_rcpt_NR2"/>
</dbReference>
<dbReference type="InterPro" id="IPR000536">
    <property type="entry name" value="Nucl_hrmn_rcpt_lig-bd"/>
</dbReference>
<keyword evidence="1" id="KW-0805">Transcription regulation</keyword>
<evidence type="ECO:0000256" key="3">
    <source>
        <dbReference type="ARBA" id="ARBA00023170"/>
    </source>
</evidence>
<dbReference type="InterPro" id="IPR035500">
    <property type="entry name" value="NHR-like_dom_sf"/>
</dbReference>
<keyword evidence="2" id="KW-0804">Transcription</keyword>
<dbReference type="Gene3D" id="1.10.565.10">
    <property type="entry name" value="Retinoid X Receptor"/>
    <property type="match status" value="1"/>
</dbReference>
<dbReference type="WBParaSite" id="jg12986">
    <property type="protein sequence ID" value="jg12986"/>
    <property type="gene ID" value="jg12986"/>
</dbReference>
<evidence type="ECO:0000256" key="1">
    <source>
        <dbReference type="ARBA" id="ARBA00023015"/>
    </source>
</evidence>
<dbReference type="InterPro" id="IPR001723">
    <property type="entry name" value="Nuclear_hrmn_rcpt"/>
</dbReference>
<dbReference type="PROSITE" id="PS51843">
    <property type="entry name" value="NR_LBD"/>
    <property type="match status" value="1"/>
</dbReference>
<dbReference type="SMART" id="SM00430">
    <property type="entry name" value="HOLI"/>
    <property type="match status" value="1"/>
</dbReference>
<evidence type="ECO:0000313" key="5">
    <source>
        <dbReference type="Proteomes" id="UP000887574"/>
    </source>
</evidence>
<organism evidence="5 6">
    <name type="scientific">Ditylenchus dipsaci</name>
    <dbReference type="NCBI Taxonomy" id="166011"/>
    <lineage>
        <taxon>Eukaryota</taxon>
        <taxon>Metazoa</taxon>
        <taxon>Ecdysozoa</taxon>
        <taxon>Nematoda</taxon>
        <taxon>Chromadorea</taxon>
        <taxon>Rhabditida</taxon>
        <taxon>Tylenchina</taxon>
        <taxon>Tylenchomorpha</taxon>
        <taxon>Sphaerularioidea</taxon>
        <taxon>Anguinidae</taxon>
        <taxon>Anguininae</taxon>
        <taxon>Ditylenchus</taxon>
    </lineage>
</organism>
<sequence>MDLKNVVKIHHIGKGSLNQVVLEEQGRLIKQEDCMPEEQQPMKLSYNMHTFFDPALIQDGNSCIYTGVRSLVDVPPFVHYPTVGNLSGLTPVMAAMIDCVMKPFRRLNISTTEFATLQAVMFFDPDTEGLDSASQRNVYAEQKKMIMALYKHISQNHESSKAEDRYASILLRIPTIRKVAAKKNESLQIIDMFNLFSLNTLVKETALGIRNTSNTPVSTDNSNPKIHTICPPTIFTNQQPLFGSGESKLFSKEDMMLVDRCDVSEAVVNVL</sequence>
<evidence type="ECO:0000256" key="2">
    <source>
        <dbReference type="ARBA" id="ARBA00023163"/>
    </source>
</evidence>
<protein>
    <submittedName>
        <fullName evidence="6">NR LBD domain-containing protein</fullName>
    </submittedName>
</protein>
<proteinExistence type="predicted"/>
<dbReference type="Pfam" id="PF00104">
    <property type="entry name" value="Hormone_recep"/>
    <property type="match status" value="1"/>
</dbReference>
<keyword evidence="5" id="KW-1185">Reference proteome</keyword>
<dbReference type="Proteomes" id="UP000887574">
    <property type="component" value="Unplaced"/>
</dbReference>
<dbReference type="SUPFAM" id="SSF48508">
    <property type="entry name" value="Nuclear receptor ligand-binding domain"/>
    <property type="match status" value="1"/>
</dbReference>
<dbReference type="PANTHER" id="PTHR24083">
    <property type="entry name" value="NUCLEAR HORMONE RECEPTOR"/>
    <property type="match status" value="1"/>
</dbReference>
<dbReference type="PRINTS" id="PR00398">
    <property type="entry name" value="STRDHORMONER"/>
</dbReference>
<reference evidence="6" key="1">
    <citation type="submission" date="2022-11" db="UniProtKB">
        <authorList>
            <consortium name="WormBaseParasite"/>
        </authorList>
    </citation>
    <scope>IDENTIFICATION</scope>
</reference>
<evidence type="ECO:0000313" key="6">
    <source>
        <dbReference type="WBParaSite" id="jg12986"/>
    </source>
</evidence>
<keyword evidence="3" id="KW-0675">Receptor</keyword>
<evidence type="ECO:0000259" key="4">
    <source>
        <dbReference type="PROSITE" id="PS51843"/>
    </source>
</evidence>
<name>A0A915CV56_9BILA</name>
<feature type="domain" description="NR LBD" evidence="4">
    <location>
        <begin position="1"/>
        <end position="209"/>
    </location>
</feature>